<dbReference type="Gene3D" id="3.10.450.40">
    <property type="match status" value="1"/>
</dbReference>
<protein>
    <recommendedName>
        <fullName evidence="3">IraD/Gp25-like domain-containing protein</fullName>
    </recommendedName>
</protein>
<keyword evidence="2" id="KW-1185">Reference proteome</keyword>
<dbReference type="Proteomes" id="UP000263486">
    <property type="component" value="Unassembled WGS sequence"/>
</dbReference>
<comment type="caution">
    <text evidence="1">The sequence shown here is derived from an EMBL/GenBank/DDBJ whole genome shotgun (WGS) entry which is preliminary data.</text>
</comment>
<gene>
    <name evidence="1" type="ORF">DYH56_03495</name>
</gene>
<organism evidence="1 2">
    <name type="scientific">Psychrilyobacter piezotolerans</name>
    <dbReference type="NCBI Taxonomy" id="2293438"/>
    <lineage>
        <taxon>Bacteria</taxon>
        <taxon>Fusobacteriati</taxon>
        <taxon>Fusobacteriota</taxon>
        <taxon>Fusobacteriia</taxon>
        <taxon>Fusobacteriales</taxon>
        <taxon>Fusobacteriaceae</taxon>
        <taxon>Psychrilyobacter</taxon>
    </lineage>
</organism>
<evidence type="ECO:0000313" key="2">
    <source>
        <dbReference type="Proteomes" id="UP000263486"/>
    </source>
</evidence>
<accession>A0ABX9KKI4</accession>
<name>A0ABX9KKI4_9FUSO</name>
<sequence length="99" mass="11111">MTYTLEPQNKINLKATGNERILQNGRNILSVIIGEVILARGIGINGDIVDSPLNRSAALMDIQTQFKKFEPRLKIHKIAYITDHQRGSLKPIMEVSIVE</sequence>
<dbReference type="EMBL" id="QUAJ01000004">
    <property type="protein sequence ID" value="REI42430.1"/>
    <property type="molecule type" value="Genomic_DNA"/>
</dbReference>
<evidence type="ECO:0008006" key="3">
    <source>
        <dbReference type="Google" id="ProtNLM"/>
    </source>
</evidence>
<evidence type="ECO:0000313" key="1">
    <source>
        <dbReference type="EMBL" id="REI42430.1"/>
    </source>
</evidence>
<reference evidence="1 2" key="1">
    <citation type="submission" date="2018-08" db="EMBL/GenBank/DDBJ databases">
        <title>Draft genome sequence of Psychrilyobacter sp. strain SD5 isolated from Black Sea water.</title>
        <authorList>
            <person name="Yadav S."/>
            <person name="Villanueva L."/>
            <person name="Damste J.S.S."/>
        </authorList>
    </citation>
    <scope>NUCLEOTIDE SEQUENCE [LARGE SCALE GENOMIC DNA]</scope>
    <source>
        <strain evidence="1 2">SD5</strain>
    </source>
</reference>
<proteinExistence type="predicted"/>
<dbReference type="SUPFAM" id="SSF160719">
    <property type="entry name" value="gpW/gp25-like"/>
    <property type="match status" value="1"/>
</dbReference>
<dbReference type="RefSeq" id="WP_114641471.1">
    <property type="nucleotide sequence ID" value="NZ_JAACIO010000004.1"/>
</dbReference>